<dbReference type="InterPro" id="IPR010753">
    <property type="entry name" value="DUF1330"/>
</dbReference>
<gene>
    <name evidence="2" type="ORF">CHR90_06930</name>
</gene>
<feature type="domain" description="DUF1330" evidence="1">
    <location>
        <begin position="2"/>
        <end position="96"/>
    </location>
</feature>
<evidence type="ECO:0000313" key="2">
    <source>
        <dbReference type="EMBL" id="OYQ19847.1"/>
    </source>
</evidence>
<sequence>MTAYVIARLVTAGFDPDLVAYLRTIDATLAPFGGRYCVHGATIERLEGDWPGGDVILLGFPSTEAARAWYASPAYQAILPLRQAHCQGDVILVAGVAEGHRGVDLLTARPSA</sequence>
<dbReference type="InterPro" id="IPR011008">
    <property type="entry name" value="Dimeric_a/b-barrel"/>
</dbReference>
<evidence type="ECO:0000313" key="3">
    <source>
        <dbReference type="Proteomes" id="UP000216361"/>
    </source>
</evidence>
<accession>A0A255XS62</accession>
<dbReference type="RefSeq" id="WP_094408266.1">
    <property type="nucleotide sequence ID" value="NZ_BMJZ01000006.1"/>
</dbReference>
<dbReference type="PANTHER" id="PTHR41521">
    <property type="match status" value="1"/>
</dbReference>
<dbReference type="Proteomes" id="UP000216361">
    <property type="component" value="Unassembled WGS sequence"/>
</dbReference>
<dbReference type="OrthoDB" id="9806380at2"/>
<protein>
    <recommendedName>
        <fullName evidence="1">DUF1330 domain-containing protein</fullName>
    </recommendedName>
</protein>
<dbReference type="PANTHER" id="PTHR41521:SF4">
    <property type="entry name" value="BLR0684 PROTEIN"/>
    <property type="match status" value="1"/>
</dbReference>
<reference evidence="2 3" key="1">
    <citation type="submission" date="2017-07" db="EMBL/GenBank/DDBJ databases">
        <title>Elstera cyanobacteriorum sp. nov., a novel bacterium isolated from cyanobacterial aggregates in a eutrophic lake.</title>
        <authorList>
            <person name="Cai H."/>
        </authorList>
    </citation>
    <scope>NUCLEOTIDE SEQUENCE [LARGE SCALE GENOMIC DNA]</scope>
    <source>
        <strain evidence="2 3">TH019</strain>
    </source>
</reference>
<dbReference type="Pfam" id="PF07045">
    <property type="entry name" value="DUF1330"/>
    <property type="match status" value="1"/>
</dbReference>
<name>A0A255XS62_9PROT</name>
<dbReference type="AlphaFoldDB" id="A0A255XS62"/>
<dbReference type="EMBL" id="NOXS01000030">
    <property type="protein sequence ID" value="OYQ19847.1"/>
    <property type="molecule type" value="Genomic_DNA"/>
</dbReference>
<comment type="caution">
    <text evidence="2">The sequence shown here is derived from an EMBL/GenBank/DDBJ whole genome shotgun (WGS) entry which is preliminary data.</text>
</comment>
<organism evidence="2 3">
    <name type="scientific">Elstera cyanobacteriorum</name>
    <dbReference type="NCBI Taxonomy" id="2022747"/>
    <lineage>
        <taxon>Bacteria</taxon>
        <taxon>Pseudomonadati</taxon>
        <taxon>Pseudomonadota</taxon>
        <taxon>Alphaproteobacteria</taxon>
        <taxon>Rhodospirillales</taxon>
        <taxon>Rhodospirillaceae</taxon>
        <taxon>Elstera</taxon>
    </lineage>
</organism>
<dbReference type="Gene3D" id="3.30.70.100">
    <property type="match status" value="1"/>
</dbReference>
<proteinExistence type="predicted"/>
<dbReference type="SUPFAM" id="SSF54909">
    <property type="entry name" value="Dimeric alpha+beta barrel"/>
    <property type="match status" value="1"/>
</dbReference>
<evidence type="ECO:0000259" key="1">
    <source>
        <dbReference type="Pfam" id="PF07045"/>
    </source>
</evidence>
<keyword evidence="3" id="KW-1185">Reference proteome</keyword>